<dbReference type="STRING" id="52247.A0A4T0X6E9"/>
<dbReference type="EMBL" id="SELW01000088">
    <property type="protein sequence ID" value="TID30905.1"/>
    <property type="molecule type" value="Genomic_DNA"/>
</dbReference>
<evidence type="ECO:0000313" key="2">
    <source>
        <dbReference type="EMBL" id="TID30905.1"/>
    </source>
</evidence>
<comment type="caution">
    <text evidence="2">The sequence shown here is derived from an EMBL/GenBank/DDBJ whole genome shotgun (WGS) entry which is preliminary data.</text>
</comment>
<accession>A0A4T0X6E9</accession>
<evidence type="ECO:0000313" key="3">
    <source>
        <dbReference type="Proteomes" id="UP000307173"/>
    </source>
</evidence>
<organism evidence="2 3">
    <name type="scientific">Pichia inconspicua</name>
    <dbReference type="NCBI Taxonomy" id="52247"/>
    <lineage>
        <taxon>Eukaryota</taxon>
        <taxon>Fungi</taxon>
        <taxon>Dikarya</taxon>
        <taxon>Ascomycota</taxon>
        <taxon>Saccharomycotina</taxon>
        <taxon>Pichiomycetes</taxon>
        <taxon>Pichiales</taxon>
        <taxon>Pichiaceae</taxon>
        <taxon>Pichia</taxon>
    </lineage>
</organism>
<dbReference type="OrthoDB" id="5593818at2759"/>
<dbReference type="PANTHER" id="PTHR31905">
    <property type="entry name" value="COILED-COIL DOMAIN-CONTAINING PROTEIN 58"/>
    <property type="match status" value="1"/>
</dbReference>
<protein>
    <submittedName>
        <fullName evidence="2">Uncharacterized protein</fullName>
    </submittedName>
</protein>
<keyword evidence="3" id="KW-1185">Reference proteome</keyword>
<evidence type="ECO:0000256" key="1">
    <source>
        <dbReference type="ARBA" id="ARBA00024204"/>
    </source>
</evidence>
<comment type="similarity">
    <text evidence="1">Belongs to the MIX23 family.</text>
</comment>
<sequence length="209" mass="24590">MYAPDQELNGINKLEIDIRKKVPQKPQLSKEICLQDFKSLQHFLTLSRSVVDDNLRSYLNGLLNKNETESNSILKFVRSSSDNGCSTFLQSVVYSEWQKRVEVIQFCQKQVDSSLNDKFDDNEFAKLTPEEKHEMLRIDPYTYKNLEQKYLRKNAQLLELQNLFNTEDKVEKIIIDRSTEMIAEQCNLHVNDIKHEFLNYMSKLDTKSI</sequence>
<reference evidence="2 3" key="1">
    <citation type="journal article" date="2019" name="Front. Genet.">
        <title>Whole-Genome Sequencing of the Opportunistic Yeast Pathogen Candida inconspicua Uncovers Its Hybrid Origin.</title>
        <authorList>
            <person name="Mixao V."/>
            <person name="Hansen A.P."/>
            <person name="Saus E."/>
            <person name="Boekhout T."/>
            <person name="Lass-Florl C."/>
            <person name="Gabaldon T."/>
        </authorList>
    </citation>
    <scope>NUCLEOTIDE SEQUENCE [LARGE SCALE GENOMIC DNA]</scope>
    <source>
        <strain evidence="2 3">CBS 180</strain>
    </source>
</reference>
<gene>
    <name evidence="2" type="ORF">CANINC_000497</name>
</gene>
<dbReference type="PANTHER" id="PTHR31905:SF2">
    <property type="entry name" value="PROTEIN MIX23"/>
    <property type="match status" value="1"/>
</dbReference>
<dbReference type="GO" id="GO:0005758">
    <property type="term" value="C:mitochondrial intermembrane space"/>
    <property type="evidence" value="ECO:0007669"/>
    <property type="project" value="InterPro"/>
</dbReference>
<dbReference type="Pfam" id="PF09774">
    <property type="entry name" value="MIX23"/>
    <property type="match status" value="1"/>
</dbReference>
<name>A0A4T0X6E9_9ASCO</name>
<dbReference type="InterPro" id="IPR019171">
    <property type="entry name" value="MIX23"/>
</dbReference>
<proteinExistence type="inferred from homology"/>
<dbReference type="AlphaFoldDB" id="A0A4T0X6E9"/>
<dbReference type="Proteomes" id="UP000307173">
    <property type="component" value="Unassembled WGS sequence"/>
</dbReference>